<organism evidence="2 3">
    <name type="scientific">Mucuna pruriens</name>
    <name type="common">Velvet bean</name>
    <name type="synonym">Dolichos pruriens</name>
    <dbReference type="NCBI Taxonomy" id="157652"/>
    <lineage>
        <taxon>Eukaryota</taxon>
        <taxon>Viridiplantae</taxon>
        <taxon>Streptophyta</taxon>
        <taxon>Embryophyta</taxon>
        <taxon>Tracheophyta</taxon>
        <taxon>Spermatophyta</taxon>
        <taxon>Magnoliopsida</taxon>
        <taxon>eudicotyledons</taxon>
        <taxon>Gunneridae</taxon>
        <taxon>Pentapetalae</taxon>
        <taxon>rosids</taxon>
        <taxon>fabids</taxon>
        <taxon>Fabales</taxon>
        <taxon>Fabaceae</taxon>
        <taxon>Papilionoideae</taxon>
        <taxon>50 kb inversion clade</taxon>
        <taxon>NPAAA clade</taxon>
        <taxon>indigoferoid/millettioid clade</taxon>
        <taxon>Phaseoleae</taxon>
        <taxon>Mucuna</taxon>
    </lineage>
</organism>
<protein>
    <submittedName>
        <fullName evidence="2">Retrovirus-related Pol polyprotein from transposon 17.6</fullName>
    </submittedName>
</protein>
<reference evidence="2" key="1">
    <citation type="submission" date="2018-05" db="EMBL/GenBank/DDBJ databases">
        <title>Draft genome of Mucuna pruriens seed.</title>
        <authorList>
            <person name="Nnadi N.E."/>
            <person name="Vos R."/>
            <person name="Hasami M.H."/>
            <person name="Devisetty U.K."/>
            <person name="Aguiy J.C."/>
        </authorList>
    </citation>
    <scope>NUCLEOTIDE SEQUENCE [LARGE SCALE GENOMIC DNA]</scope>
    <source>
        <strain evidence="2">JCA_2017</strain>
    </source>
</reference>
<dbReference type="EMBL" id="QJKJ01017974">
    <property type="protein sequence ID" value="RDX57962.1"/>
    <property type="molecule type" value="Genomic_DNA"/>
</dbReference>
<evidence type="ECO:0000313" key="3">
    <source>
        <dbReference type="Proteomes" id="UP000257109"/>
    </source>
</evidence>
<keyword evidence="3" id="KW-1185">Reference proteome</keyword>
<dbReference type="Pfam" id="PF00078">
    <property type="entry name" value="RVT_1"/>
    <property type="match status" value="1"/>
</dbReference>
<dbReference type="Gene3D" id="3.30.70.270">
    <property type="match status" value="1"/>
</dbReference>
<gene>
    <name evidence="2" type="primary">pol</name>
    <name evidence="2" type="ORF">CR513_62758</name>
</gene>
<dbReference type="InterPro" id="IPR053134">
    <property type="entry name" value="RNA-dir_DNA_polymerase"/>
</dbReference>
<dbReference type="Proteomes" id="UP000257109">
    <property type="component" value="Unassembled WGS sequence"/>
</dbReference>
<feature type="non-terminal residue" evidence="2">
    <location>
        <position position="1"/>
    </location>
</feature>
<feature type="domain" description="Reverse transcriptase" evidence="1">
    <location>
        <begin position="133"/>
        <end position="255"/>
    </location>
</feature>
<dbReference type="Gene3D" id="3.10.10.10">
    <property type="entry name" value="HIV Type 1 Reverse Transcriptase, subunit A, domain 1"/>
    <property type="match status" value="1"/>
</dbReference>
<dbReference type="InterPro" id="IPR043502">
    <property type="entry name" value="DNA/RNA_pol_sf"/>
</dbReference>
<dbReference type="InterPro" id="IPR000477">
    <property type="entry name" value="RT_dom"/>
</dbReference>
<comment type="caution">
    <text evidence="2">The sequence shown here is derived from an EMBL/GenBank/DDBJ whole genome shotgun (WGS) entry which is preliminary data.</text>
</comment>
<dbReference type="InterPro" id="IPR043128">
    <property type="entry name" value="Rev_trsase/Diguanyl_cyclase"/>
</dbReference>
<dbReference type="CDD" id="cd01647">
    <property type="entry name" value="RT_LTR"/>
    <property type="match status" value="1"/>
</dbReference>
<name>A0A371DZI2_MUCPR</name>
<accession>A0A371DZI2</accession>
<dbReference type="AlphaFoldDB" id="A0A371DZI2"/>
<evidence type="ECO:0000259" key="1">
    <source>
        <dbReference type="Pfam" id="PF00078"/>
    </source>
</evidence>
<dbReference type="PANTHER" id="PTHR24559:SF430">
    <property type="entry name" value="RNA-DIRECTED DNA POLYMERASE"/>
    <property type="match status" value="1"/>
</dbReference>
<dbReference type="SUPFAM" id="SSF56672">
    <property type="entry name" value="DNA/RNA polymerases"/>
    <property type="match status" value="1"/>
</dbReference>
<sequence>MVIIVEVANFATRKSLVDQGSFLTFYTCLPFDSYNFLNPKLVNANTSYNILIGPLTLNSLGVIVFTPHLAMEFPSLVGKRRFEQIKREFDALDMLSVNPSFLCHKLSICPEARPVLQKNRRIGENNNIDWSVDGVPRYEVFNFLDVYSGYNQIKMFSQNEEKATFMREYPNYCYQVMFFDLKIYGATYQRLMDWVFANQIGKNLEVYVDDMVVNSSSSSQHMANLEENFGQIKRYNMRLNSEKCVFRIQREKFLSFMLTYRGIEANHYLV</sequence>
<evidence type="ECO:0000313" key="2">
    <source>
        <dbReference type="EMBL" id="RDX57962.1"/>
    </source>
</evidence>
<dbReference type="OrthoDB" id="542221at2759"/>
<proteinExistence type="predicted"/>
<dbReference type="PANTHER" id="PTHR24559">
    <property type="entry name" value="TRANSPOSON TY3-I GAG-POL POLYPROTEIN"/>
    <property type="match status" value="1"/>
</dbReference>